<comment type="subcellular location">
    <subcellularLocation>
        <location evidence="2">Nucleus membrane</location>
        <topology evidence="2">Peripheral membrane protein</topology>
        <orientation evidence="2">Nucleoplasmic side</orientation>
    </subcellularLocation>
    <subcellularLocation>
        <location evidence="1">Nucleus</location>
        <location evidence="1">Nuclear pore complex</location>
    </subcellularLocation>
</comment>
<accession>A0A1E4SBY7</accession>
<dbReference type="GO" id="GO:0008139">
    <property type="term" value="F:nuclear localization sequence binding"/>
    <property type="evidence" value="ECO:0007669"/>
    <property type="project" value="TreeGrafter"/>
</dbReference>
<evidence type="ECO:0000256" key="4">
    <source>
        <dbReference type="ARBA" id="ARBA00022448"/>
    </source>
</evidence>
<evidence type="ECO:0000256" key="7">
    <source>
        <dbReference type="ARBA" id="ARBA00022927"/>
    </source>
</evidence>
<evidence type="ECO:0000256" key="10">
    <source>
        <dbReference type="ARBA" id="ARBA00023242"/>
    </source>
</evidence>
<dbReference type="Gene3D" id="3.30.1610.10">
    <property type="entry name" value="Peptidase S59, nucleoporin"/>
    <property type="match status" value="1"/>
</dbReference>
<dbReference type="GO" id="GO:0044613">
    <property type="term" value="C:nuclear pore central transport channel"/>
    <property type="evidence" value="ECO:0007669"/>
    <property type="project" value="UniProtKB-ARBA"/>
</dbReference>
<dbReference type="InterPro" id="IPR021967">
    <property type="entry name" value="Nup98_C"/>
</dbReference>
<feature type="domain" description="Peptidase S59" evidence="12">
    <location>
        <begin position="497"/>
        <end position="634"/>
    </location>
</feature>
<dbReference type="GO" id="GO:0017056">
    <property type="term" value="F:structural constituent of nuclear pore"/>
    <property type="evidence" value="ECO:0007669"/>
    <property type="project" value="InterPro"/>
</dbReference>
<dbReference type="GeneID" id="30985387"/>
<evidence type="ECO:0000256" key="1">
    <source>
        <dbReference type="ARBA" id="ARBA00004567"/>
    </source>
</evidence>
<dbReference type="RefSeq" id="XP_020062133.1">
    <property type="nucleotide sequence ID" value="XM_020211251.1"/>
</dbReference>
<dbReference type="PANTHER" id="PTHR23198:SF6">
    <property type="entry name" value="NUCLEAR PORE COMPLEX PROTEIN NUP98-NUP96"/>
    <property type="match status" value="1"/>
</dbReference>
<evidence type="ECO:0000256" key="6">
    <source>
        <dbReference type="ARBA" id="ARBA00022816"/>
    </source>
</evidence>
<dbReference type="PROSITE" id="PS51434">
    <property type="entry name" value="NUP_C"/>
    <property type="match status" value="1"/>
</dbReference>
<dbReference type="InterPro" id="IPR037665">
    <property type="entry name" value="Nucleoporin_S59-like"/>
</dbReference>
<evidence type="ECO:0000259" key="12">
    <source>
        <dbReference type="PROSITE" id="PS51434"/>
    </source>
</evidence>
<reference evidence="14" key="1">
    <citation type="submission" date="2016-05" db="EMBL/GenBank/DDBJ databases">
        <title>Comparative genomics of biotechnologically important yeasts.</title>
        <authorList>
            <consortium name="DOE Joint Genome Institute"/>
            <person name="Riley R."/>
            <person name="Haridas S."/>
            <person name="Wolfe K.H."/>
            <person name="Lopes M.R."/>
            <person name="Hittinger C.T."/>
            <person name="Goker M."/>
            <person name="Salamov A."/>
            <person name="Wisecaver J."/>
            <person name="Long T.M."/>
            <person name="Aerts A.L."/>
            <person name="Barry K."/>
            <person name="Choi C."/>
            <person name="Clum A."/>
            <person name="Coughlan A.Y."/>
            <person name="Deshpande S."/>
            <person name="Douglass A.P."/>
            <person name="Hanson S.J."/>
            <person name="Klenk H.-P."/>
            <person name="Labutti K."/>
            <person name="Lapidus A."/>
            <person name="Lindquist E."/>
            <person name="Lipzen A."/>
            <person name="Meier-Kolthoff J.P."/>
            <person name="Ohm R.A."/>
            <person name="Otillar R.P."/>
            <person name="Pangilinan J."/>
            <person name="Peng Y."/>
            <person name="Rokas A."/>
            <person name="Rosa C.A."/>
            <person name="Scheuner C."/>
            <person name="Sibirny A.A."/>
            <person name="Slot J.C."/>
            <person name="Stielow J.B."/>
            <person name="Sun H."/>
            <person name="Kurtzman C.P."/>
            <person name="Blackwell M."/>
            <person name="Grigoriev I.V."/>
            <person name="Jeffries T.W."/>
        </authorList>
    </citation>
    <scope>NUCLEOTIDE SEQUENCE [LARGE SCALE GENOMIC DNA]</scope>
    <source>
        <strain evidence="14">NRRL Y-17324</strain>
    </source>
</reference>
<evidence type="ECO:0000313" key="14">
    <source>
        <dbReference type="Proteomes" id="UP000094285"/>
    </source>
</evidence>
<evidence type="ECO:0000256" key="8">
    <source>
        <dbReference type="ARBA" id="ARBA00023010"/>
    </source>
</evidence>
<dbReference type="GO" id="GO:0006606">
    <property type="term" value="P:protein import into nucleus"/>
    <property type="evidence" value="ECO:0007669"/>
    <property type="project" value="TreeGrafter"/>
</dbReference>
<dbReference type="InterPro" id="IPR007230">
    <property type="entry name" value="Nup98_auto-Pept-S59_dom"/>
</dbReference>
<dbReference type="Pfam" id="PF12110">
    <property type="entry name" value="Nup96"/>
    <property type="match status" value="2"/>
</dbReference>
<dbReference type="GO" id="GO:0006405">
    <property type="term" value="P:RNA export from nucleus"/>
    <property type="evidence" value="ECO:0007669"/>
    <property type="project" value="TreeGrafter"/>
</dbReference>
<keyword evidence="14" id="KW-1185">Reference proteome</keyword>
<dbReference type="GO" id="GO:0044614">
    <property type="term" value="C:nuclear pore cytoplasmic filaments"/>
    <property type="evidence" value="ECO:0007669"/>
    <property type="project" value="TreeGrafter"/>
</dbReference>
<evidence type="ECO:0000256" key="11">
    <source>
        <dbReference type="SAM" id="MobiDB-lite"/>
    </source>
</evidence>
<dbReference type="GO" id="GO:0000973">
    <property type="term" value="P:post-transcriptional tethering of RNA polymerase II gene DNA at nuclear periphery"/>
    <property type="evidence" value="ECO:0007669"/>
    <property type="project" value="TreeGrafter"/>
</dbReference>
<dbReference type="Gene3D" id="1.25.40.690">
    <property type="match status" value="1"/>
</dbReference>
<keyword evidence="5" id="KW-0068">Autocatalytic cleavage</keyword>
<dbReference type="STRING" id="984487.A0A1E4SBY7"/>
<keyword evidence="7" id="KW-0653">Protein transport</keyword>
<dbReference type="Pfam" id="PF13634">
    <property type="entry name" value="Nucleoporin_FG"/>
    <property type="match status" value="2"/>
</dbReference>
<feature type="region of interest" description="Disordered" evidence="11">
    <location>
        <begin position="289"/>
        <end position="333"/>
    </location>
</feature>
<feature type="compositionally biased region" description="Basic and acidic residues" evidence="11">
    <location>
        <begin position="308"/>
        <end position="331"/>
    </location>
</feature>
<keyword evidence="9" id="KW-0906">Nuclear pore complex</keyword>
<dbReference type="EMBL" id="KV453916">
    <property type="protein sequence ID" value="ODV77011.1"/>
    <property type="molecule type" value="Genomic_DNA"/>
</dbReference>
<dbReference type="InterPro" id="IPR025574">
    <property type="entry name" value="Nucleoporin_FG_rpt"/>
</dbReference>
<feature type="region of interest" description="Disordered" evidence="11">
    <location>
        <begin position="117"/>
        <end position="148"/>
    </location>
</feature>
<feature type="compositionally biased region" description="Polar residues" evidence="11">
    <location>
        <begin position="117"/>
        <end position="136"/>
    </location>
</feature>
<dbReference type="InterPro" id="IPR036903">
    <property type="entry name" value="Nup98_auto-Pept-S59_dom_sf"/>
</dbReference>
<dbReference type="GO" id="GO:0034398">
    <property type="term" value="P:telomere tethering at nuclear periphery"/>
    <property type="evidence" value="ECO:0007669"/>
    <property type="project" value="TreeGrafter"/>
</dbReference>
<protein>
    <recommendedName>
        <fullName evidence="12">Peptidase S59 domain-containing protein</fullName>
    </recommendedName>
</protein>
<evidence type="ECO:0000256" key="9">
    <source>
        <dbReference type="ARBA" id="ARBA00023132"/>
    </source>
</evidence>
<keyword evidence="4" id="KW-0813">Transport</keyword>
<dbReference type="SUPFAM" id="SSF82215">
    <property type="entry name" value="C-terminal autoproteolytic domain of nucleoporin nup98"/>
    <property type="match status" value="1"/>
</dbReference>
<dbReference type="GO" id="GO:0051028">
    <property type="term" value="P:mRNA transport"/>
    <property type="evidence" value="ECO:0007669"/>
    <property type="project" value="UniProtKB-KW"/>
</dbReference>
<dbReference type="Pfam" id="PF04096">
    <property type="entry name" value="Nucleoporin2"/>
    <property type="match status" value="1"/>
</dbReference>
<dbReference type="OrthoDB" id="3797628at2759"/>
<feature type="compositionally biased region" description="Polar residues" evidence="11">
    <location>
        <begin position="296"/>
        <end position="306"/>
    </location>
</feature>
<dbReference type="GO" id="GO:0003723">
    <property type="term" value="F:RNA binding"/>
    <property type="evidence" value="ECO:0007669"/>
    <property type="project" value="TreeGrafter"/>
</dbReference>
<dbReference type="Proteomes" id="UP000094285">
    <property type="component" value="Unassembled WGS sequence"/>
</dbReference>
<keyword evidence="6" id="KW-0509">mRNA transport</keyword>
<dbReference type="PANTHER" id="PTHR23198">
    <property type="entry name" value="NUCLEOPORIN"/>
    <property type="match status" value="1"/>
</dbReference>
<name>A0A1E4SBY7_9ASCO</name>
<dbReference type="GO" id="GO:0031965">
    <property type="term" value="C:nuclear membrane"/>
    <property type="evidence" value="ECO:0007669"/>
    <property type="project" value="UniProtKB-SubCell"/>
</dbReference>
<keyword evidence="10" id="KW-0539">Nucleus</keyword>
<comment type="similarity">
    <text evidence="3">Belongs to the nucleoporin GLFG family.</text>
</comment>
<gene>
    <name evidence="13" type="ORF">CANTADRAFT_8178</name>
</gene>
<organism evidence="13 14">
    <name type="scientific">Suhomyces tanzawaensis NRRL Y-17324</name>
    <dbReference type="NCBI Taxonomy" id="984487"/>
    <lineage>
        <taxon>Eukaryota</taxon>
        <taxon>Fungi</taxon>
        <taxon>Dikarya</taxon>
        <taxon>Ascomycota</taxon>
        <taxon>Saccharomycotina</taxon>
        <taxon>Pichiomycetes</taxon>
        <taxon>Debaryomycetaceae</taxon>
        <taxon>Suhomyces</taxon>
    </lineage>
</organism>
<sequence length="1407" mass="154224">MSLFGASNTTSNNWNASSGFGRSASFSGPTGTSLLGNANANASSSGGLFGLNPANSATKPASGGLFGGSNPPASSGGLFGNSTSNSSAPAGGLFGNSNNSAPAGGLSGTAAKPSTNLGGLFGNSSTNAPSQSNTSAPGGGLFGNSNTNSSAAPSGGLFGNSNASGTASGGLFGNSTANSAPSSGLFGNSNPSANTGGLFGNTAKPATGLLGNTASNPNTGGLFGSSTQNTTGGLFGNSNTAGIGSKPAGSLFGNSNVSSNSGGLFGSQQGNVQPSLTNNPYSYDQVFSRLQPGSGMPQSITASLLNDKTSKDSSDKKRRHSYLERQQERPKSSLLSKLGQTFKVLRNPTTANFASIKGLFTPSNYIKTTTQQQLLNKPNPVVSHKNSGKSLRTSYVGRGTGNLKKLVIRSKPLKFHLIDADKVLNTKRRRILTDGLNGKLDDSDSEEEEVSYSTKSKDEKYAYKVDSDKDLKNQKVLLGESVKSSEIIDELDSLEANDGYWCSPNIRELLSLSPEELSNVENFLIGRKGVGQISYDFPVDLTKVLKQADEKKVSLNKHLFKECIQLEKKIILTHGDDALGFGMNVPATVTLEGIKPKNETKTSEFIKYLQNQKGNEFVTYDPITHVWVFKVKHFSVWGLVEEYETDDITEYNNLLEKKRKQDEKENDSLSEYSRIYENDKFNQEIKKQRLTLHTNGVPGGWSSQTNASENPLLIKKTLVKDEIRNQVDIFKQEQEINEINSHVSDITLDSGESDTSSTTESVEFEVANTPSHNFDYLKQLVSVLPRNTNMLEIVDEKAFEPEISNDAIFNSVQGKHNVPVSKDWLVQLELANDINSSLNPLTVNAKITKPLTFSNIDEMVFSEFNHESLKQADFVPQAKDLGIIEDIEVDSNDDIYPNNIPKIVKYLRENSIIIKRDNEFPLVQLSNELKFQDLVSGGLILEEEQLLNLFSSLFDNHTKGPEFEGLIDDELIARLTEIKNKQVFGEWLQQFSQTDIDRLSQDKKDPLNQIFIRLCSGKLQSAIETALNSNNDHLAVILTLADSDEETVKSLAKNQLKEWKETGAFSLIPKPIVNIHKILSGDFKDVLEELPWNLALSVKLFYGGNSLTLPKLIGEFLSNHNESNPVIEVFQFYDHVNLQTNGFVEKFINSTHLNIKLKWLALKVLSEKLSIKAEEYDGLSFSFGSYLTGCGFWKEAIFVYAHVSDSEKAKEVLRKVVISNIKYIKDSIRGIDEEEELVEVYQISRNLINEAVAIEKASLGDYWSQTWALVRAELWEEAHTAIITHLATETIISNNEESKLELINLLSHFPQSGLIIPDWSKGAQIYHNFIKLEAEYNRELVEQLLNNIPLAKEKSTFEAKTALKLISKKVGEIALEHPELADVKSRVLGLVLGEVERSYFNVRLQAL</sequence>
<evidence type="ECO:0000256" key="2">
    <source>
        <dbReference type="ARBA" id="ARBA00004620"/>
    </source>
</evidence>
<evidence type="ECO:0000256" key="5">
    <source>
        <dbReference type="ARBA" id="ARBA00022813"/>
    </source>
</evidence>
<feature type="region of interest" description="Disordered" evidence="11">
    <location>
        <begin position="62"/>
        <end position="84"/>
    </location>
</feature>
<keyword evidence="8" id="KW-0811">Translocation</keyword>
<proteinExistence type="inferred from homology"/>
<evidence type="ECO:0000313" key="13">
    <source>
        <dbReference type="EMBL" id="ODV77011.1"/>
    </source>
</evidence>
<evidence type="ECO:0000256" key="3">
    <source>
        <dbReference type="ARBA" id="ARBA00008926"/>
    </source>
</evidence>